<keyword evidence="2" id="KW-0238">DNA-binding</keyword>
<dbReference type="InterPro" id="IPR011256">
    <property type="entry name" value="Reg_factor_effector_dom_sf"/>
</dbReference>
<dbReference type="eggNOG" id="COG2207">
    <property type="taxonomic scope" value="Bacteria"/>
</dbReference>
<dbReference type="GO" id="GO:0003700">
    <property type="term" value="F:DNA-binding transcription factor activity"/>
    <property type="evidence" value="ECO:0007669"/>
    <property type="project" value="InterPro"/>
</dbReference>
<gene>
    <name evidence="5" type="ORF">CLOHYLEM_07427</name>
</gene>
<dbReference type="SUPFAM" id="SSF46689">
    <property type="entry name" value="Homeodomain-like"/>
    <property type="match status" value="2"/>
</dbReference>
<dbReference type="InterPro" id="IPR010499">
    <property type="entry name" value="AraC_E-bd"/>
</dbReference>
<comment type="caution">
    <text evidence="5">The sequence shown here is derived from an EMBL/GenBank/DDBJ whole genome shotgun (WGS) entry which is preliminary data.</text>
</comment>
<dbReference type="PRINTS" id="PR00032">
    <property type="entry name" value="HTHARAC"/>
</dbReference>
<dbReference type="SMART" id="SM00871">
    <property type="entry name" value="AraC_E_bind"/>
    <property type="match status" value="1"/>
</dbReference>
<dbReference type="Proteomes" id="UP000004893">
    <property type="component" value="Unassembled WGS sequence"/>
</dbReference>
<dbReference type="InterPro" id="IPR050959">
    <property type="entry name" value="MarA-like"/>
</dbReference>
<sequence length="283" mass="31826">MEWIERLNKAVNYIEENITEELDYAQAARTACCSTYHFQRMFAFMAGVPLSEYIRRRRMTLAAADLQNKGAKVLDIALKYGYASPTAFNRAFQSIHGITPSSAKKEGAVLKSFPPISFQITIKGVEEMNYRIEAKESFRIIGISEPLHKDIEENFSVVPGLWQKAAADGTIGALAKMMNGRPMGLLGVSACHDEDEWRYYLAVSSDMELTGSLEEYHVPAATWAIFTGSGTNRSIQELEQRIVTEWLPGSGYEYADAPDIEVYLNADPDNAQYEVWIPVRQKD</sequence>
<dbReference type="RefSeq" id="WP_006444772.1">
    <property type="nucleotide sequence ID" value="NZ_CP036524.1"/>
</dbReference>
<dbReference type="GO" id="GO:0043565">
    <property type="term" value="F:sequence-specific DNA binding"/>
    <property type="evidence" value="ECO:0007669"/>
    <property type="project" value="InterPro"/>
</dbReference>
<dbReference type="PROSITE" id="PS01124">
    <property type="entry name" value="HTH_ARAC_FAMILY_2"/>
    <property type="match status" value="1"/>
</dbReference>
<dbReference type="Gene3D" id="3.20.80.10">
    <property type="entry name" value="Regulatory factor, effector binding domain"/>
    <property type="match status" value="1"/>
</dbReference>
<evidence type="ECO:0000256" key="3">
    <source>
        <dbReference type="ARBA" id="ARBA00023163"/>
    </source>
</evidence>
<reference evidence="5" key="1">
    <citation type="submission" date="2009-02" db="EMBL/GenBank/DDBJ databases">
        <authorList>
            <person name="Fulton L."/>
            <person name="Clifton S."/>
            <person name="Fulton B."/>
            <person name="Xu J."/>
            <person name="Minx P."/>
            <person name="Pepin K.H."/>
            <person name="Johnson M."/>
            <person name="Bhonagiri V."/>
            <person name="Nash W.E."/>
            <person name="Mardis E.R."/>
            <person name="Wilson R.K."/>
        </authorList>
    </citation>
    <scope>NUCLEOTIDE SEQUENCE [LARGE SCALE GENOMIC DNA]</scope>
    <source>
        <strain evidence="5">DSM 15053</strain>
    </source>
</reference>
<name>C0C5P0_9FIRM</name>
<dbReference type="HOGENOM" id="CLU_000445_81_1_9"/>
<organism evidence="5 6">
    <name type="scientific">[Clostridium] hylemonae DSM 15053</name>
    <dbReference type="NCBI Taxonomy" id="553973"/>
    <lineage>
        <taxon>Bacteria</taxon>
        <taxon>Bacillati</taxon>
        <taxon>Bacillota</taxon>
        <taxon>Clostridia</taxon>
        <taxon>Lachnospirales</taxon>
        <taxon>Lachnospiraceae</taxon>
    </lineage>
</organism>
<dbReference type="SUPFAM" id="SSF55136">
    <property type="entry name" value="Probable bacterial effector-binding domain"/>
    <property type="match status" value="1"/>
</dbReference>
<dbReference type="PROSITE" id="PS00041">
    <property type="entry name" value="HTH_ARAC_FAMILY_1"/>
    <property type="match status" value="1"/>
</dbReference>
<dbReference type="Pfam" id="PF06445">
    <property type="entry name" value="GyrI-like"/>
    <property type="match status" value="1"/>
</dbReference>
<keyword evidence="6" id="KW-1185">Reference proteome</keyword>
<protein>
    <submittedName>
        <fullName evidence="5">Transcriptional regulator, effector binding domain protein</fullName>
    </submittedName>
</protein>
<dbReference type="STRING" id="553973.CLOHYLEM_07427"/>
<dbReference type="InterPro" id="IPR029442">
    <property type="entry name" value="GyrI-like"/>
</dbReference>
<dbReference type="Pfam" id="PF12833">
    <property type="entry name" value="HTH_18"/>
    <property type="match status" value="1"/>
</dbReference>
<evidence type="ECO:0000313" key="5">
    <source>
        <dbReference type="EMBL" id="EEG72424.1"/>
    </source>
</evidence>
<reference evidence="5" key="2">
    <citation type="submission" date="2013-06" db="EMBL/GenBank/DDBJ databases">
        <title>Draft genome sequence of Clostridium hylemonae (DSM 15053).</title>
        <authorList>
            <person name="Sudarsanam P."/>
            <person name="Ley R."/>
            <person name="Guruge J."/>
            <person name="Turnbaugh P.J."/>
            <person name="Mahowald M."/>
            <person name="Liep D."/>
            <person name="Gordon J."/>
        </authorList>
    </citation>
    <scope>NUCLEOTIDE SEQUENCE</scope>
    <source>
        <strain evidence="5">DSM 15053</strain>
    </source>
</reference>
<dbReference type="OrthoDB" id="9801123at2"/>
<evidence type="ECO:0000259" key="4">
    <source>
        <dbReference type="PROSITE" id="PS01124"/>
    </source>
</evidence>
<dbReference type="EMBL" id="ABYI02000041">
    <property type="protein sequence ID" value="EEG72424.1"/>
    <property type="molecule type" value="Genomic_DNA"/>
</dbReference>
<dbReference type="PANTHER" id="PTHR47504:SF5">
    <property type="entry name" value="RIGHT ORIGIN-BINDING PROTEIN"/>
    <property type="match status" value="1"/>
</dbReference>
<dbReference type="Gene3D" id="1.10.10.60">
    <property type="entry name" value="Homeodomain-like"/>
    <property type="match status" value="2"/>
</dbReference>
<dbReference type="InterPro" id="IPR020449">
    <property type="entry name" value="Tscrpt_reg_AraC-type_HTH"/>
</dbReference>
<keyword evidence="1" id="KW-0805">Transcription regulation</keyword>
<dbReference type="InterPro" id="IPR018062">
    <property type="entry name" value="HTH_AraC-typ_CS"/>
</dbReference>
<evidence type="ECO:0000313" key="6">
    <source>
        <dbReference type="Proteomes" id="UP000004893"/>
    </source>
</evidence>
<dbReference type="eggNOG" id="COG3708">
    <property type="taxonomic scope" value="Bacteria"/>
</dbReference>
<dbReference type="AlphaFoldDB" id="C0C5P0"/>
<dbReference type="InterPro" id="IPR009057">
    <property type="entry name" value="Homeodomain-like_sf"/>
</dbReference>
<accession>C0C5P0</accession>
<dbReference type="PANTHER" id="PTHR47504">
    <property type="entry name" value="RIGHT ORIGIN-BINDING PROTEIN"/>
    <property type="match status" value="1"/>
</dbReference>
<proteinExistence type="predicted"/>
<keyword evidence="3" id="KW-0804">Transcription</keyword>
<feature type="domain" description="HTH araC/xylS-type" evidence="4">
    <location>
        <begin position="8"/>
        <end position="106"/>
    </location>
</feature>
<evidence type="ECO:0000256" key="1">
    <source>
        <dbReference type="ARBA" id="ARBA00023015"/>
    </source>
</evidence>
<evidence type="ECO:0000256" key="2">
    <source>
        <dbReference type="ARBA" id="ARBA00023125"/>
    </source>
</evidence>
<dbReference type="SMART" id="SM00342">
    <property type="entry name" value="HTH_ARAC"/>
    <property type="match status" value="1"/>
</dbReference>
<dbReference type="InterPro" id="IPR018060">
    <property type="entry name" value="HTH_AraC"/>
</dbReference>